<protein>
    <submittedName>
        <fullName evidence="1">Uncharacterized protein</fullName>
    </submittedName>
</protein>
<comment type="caution">
    <text evidence="1">The sequence shown here is derived from an EMBL/GenBank/DDBJ whole genome shotgun (WGS) entry which is preliminary data.</text>
</comment>
<reference evidence="2" key="1">
    <citation type="journal article" date="2019" name="Int. J. Syst. Evol. Microbiol.">
        <title>The Global Catalogue of Microorganisms (GCM) 10K type strain sequencing project: providing services to taxonomists for standard genome sequencing and annotation.</title>
        <authorList>
            <consortium name="The Broad Institute Genomics Platform"/>
            <consortium name="The Broad Institute Genome Sequencing Center for Infectious Disease"/>
            <person name="Wu L."/>
            <person name="Ma J."/>
        </authorList>
    </citation>
    <scope>NUCLEOTIDE SEQUENCE [LARGE SCALE GENOMIC DNA]</scope>
    <source>
        <strain evidence="2">JCM 17939</strain>
    </source>
</reference>
<name>A0ABP8UIF7_9ACTN</name>
<gene>
    <name evidence="1" type="ORF">GCM10023196_064650</name>
</gene>
<organism evidence="1 2">
    <name type="scientific">Actinoallomurus vinaceus</name>
    <dbReference type="NCBI Taxonomy" id="1080074"/>
    <lineage>
        <taxon>Bacteria</taxon>
        <taxon>Bacillati</taxon>
        <taxon>Actinomycetota</taxon>
        <taxon>Actinomycetes</taxon>
        <taxon>Streptosporangiales</taxon>
        <taxon>Thermomonosporaceae</taxon>
        <taxon>Actinoallomurus</taxon>
    </lineage>
</organism>
<evidence type="ECO:0000313" key="1">
    <source>
        <dbReference type="EMBL" id="GAA4632200.1"/>
    </source>
</evidence>
<dbReference type="EMBL" id="BAABHK010000010">
    <property type="protein sequence ID" value="GAA4632200.1"/>
    <property type="molecule type" value="Genomic_DNA"/>
</dbReference>
<evidence type="ECO:0000313" key="2">
    <source>
        <dbReference type="Proteomes" id="UP001501442"/>
    </source>
</evidence>
<dbReference type="Proteomes" id="UP001501442">
    <property type="component" value="Unassembled WGS sequence"/>
</dbReference>
<keyword evidence="2" id="KW-1185">Reference proteome</keyword>
<dbReference type="RefSeq" id="WP_345435197.1">
    <property type="nucleotide sequence ID" value="NZ_BAABHK010000010.1"/>
</dbReference>
<sequence>MIEETLTIEHVKARFPEWIIAYDPSAHSYWLLHWRYLDIGWRRVGSMLQIEAEIHDVQRRCSPYILSWERHVQDQPRAHYAAPRA</sequence>
<accession>A0ABP8UIF7</accession>
<proteinExistence type="predicted"/>